<dbReference type="InterPro" id="IPR036412">
    <property type="entry name" value="HAD-like_sf"/>
</dbReference>
<evidence type="ECO:0000313" key="2">
    <source>
        <dbReference type="Proteomes" id="UP000243542"/>
    </source>
</evidence>
<comment type="caution">
    <text evidence="1">The sequence shown here is derived from an EMBL/GenBank/DDBJ whole genome shotgun (WGS) entry which is preliminary data.</text>
</comment>
<dbReference type="NCBIfam" id="TIGR01549">
    <property type="entry name" value="HAD-SF-IA-v1"/>
    <property type="match status" value="1"/>
</dbReference>
<protein>
    <submittedName>
        <fullName evidence="1">HAD superfamily hydrolase (TIGR01509 family)/HAD superfamily hydrolase (TIGR01549 family)</fullName>
    </submittedName>
</protein>
<reference evidence="1 2" key="1">
    <citation type="submission" date="2017-10" db="EMBL/GenBank/DDBJ databases">
        <title>Sequencing the genomes of 1000 actinobacteria strains.</title>
        <authorList>
            <person name="Klenk H.-P."/>
        </authorList>
    </citation>
    <scope>NUCLEOTIDE SEQUENCE [LARGE SCALE GENOMIC DNA]</scope>
    <source>
        <strain evidence="1 2">DSM 46092</strain>
    </source>
</reference>
<proteinExistence type="predicted"/>
<gene>
    <name evidence="1" type="ORF">ATK36_4681</name>
</gene>
<dbReference type="EMBL" id="PDJK01000002">
    <property type="protein sequence ID" value="PFG49523.1"/>
    <property type="molecule type" value="Genomic_DNA"/>
</dbReference>
<dbReference type="InterPro" id="IPR023214">
    <property type="entry name" value="HAD_sf"/>
</dbReference>
<dbReference type="NCBIfam" id="TIGR01509">
    <property type="entry name" value="HAD-SF-IA-v3"/>
    <property type="match status" value="1"/>
</dbReference>
<sequence length="146" mass="15100">MLGVLAPEHRPTTPDTLDDVLKGLLVDYAGVLTDPDAHLLFDYLHAARARGTRTALVSNAPGAAPGAKAALGEYFDALVFSGEAGVAKPARGIYLVAAERLGLAAPSCVFVDDAERNVRGAVEAGMVGVHHVAVPETLAELAVLFS</sequence>
<dbReference type="PANTHER" id="PTHR43611">
    <property type="entry name" value="ALPHA-D-GLUCOSE 1-PHOSPHATE PHOSPHATASE"/>
    <property type="match status" value="1"/>
</dbReference>
<dbReference type="InterPro" id="IPR006439">
    <property type="entry name" value="HAD-SF_hydro_IA"/>
</dbReference>
<keyword evidence="2" id="KW-1185">Reference proteome</keyword>
<accession>A0A2A9FF14</accession>
<dbReference type="Proteomes" id="UP000243542">
    <property type="component" value="Unassembled WGS sequence"/>
</dbReference>
<dbReference type="PANTHER" id="PTHR43611:SF3">
    <property type="entry name" value="FLAVIN MONONUCLEOTIDE HYDROLASE 1, CHLOROPLATIC"/>
    <property type="match status" value="1"/>
</dbReference>
<dbReference type="SUPFAM" id="SSF56784">
    <property type="entry name" value="HAD-like"/>
    <property type="match status" value="1"/>
</dbReference>
<dbReference type="Gene3D" id="3.40.50.1000">
    <property type="entry name" value="HAD superfamily/HAD-like"/>
    <property type="match status" value="1"/>
</dbReference>
<dbReference type="AlphaFoldDB" id="A0A2A9FF14"/>
<dbReference type="Pfam" id="PF00702">
    <property type="entry name" value="Hydrolase"/>
    <property type="match status" value="1"/>
</dbReference>
<name>A0A2A9FF14_9PSEU</name>
<organism evidence="1 2">
    <name type="scientific">Amycolatopsis sulphurea</name>
    <dbReference type="NCBI Taxonomy" id="76022"/>
    <lineage>
        <taxon>Bacteria</taxon>
        <taxon>Bacillati</taxon>
        <taxon>Actinomycetota</taxon>
        <taxon>Actinomycetes</taxon>
        <taxon>Pseudonocardiales</taxon>
        <taxon>Pseudonocardiaceae</taxon>
        <taxon>Amycolatopsis</taxon>
    </lineage>
</organism>
<dbReference type="GO" id="GO:0016787">
    <property type="term" value="F:hydrolase activity"/>
    <property type="evidence" value="ECO:0007669"/>
    <property type="project" value="UniProtKB-KW"/>
</dbReference>
<evidence type="ECO:0000313" key="1">
    <source>
        <dbReference type="EMBL" id="PFG49523.1"/>
    </source>
</evidence>
<keyword evidence="1" id="KW-0378">Hydrolase</keyword>